<comment type="caution">
    <text evidence="2">The sequence shown here is derived from an EMBL/GenBank/DDBJ whole genome shotgun (WGS) entry which is preliminary data.</text>
</comment>
<accession>A0ABT7NC73</accession>
<feature type="chain" id="PRO_5045172605" description="Energy transducer TonB" evidence="1">
    <location>
        <begin position="26"/>
        <end position="162"/>
    </location>
</feature>
<keyword evidence="3" id="KW-1185">Reference proteome</keyword>
<organism evidence="2 3">
    <name type="scientific">Variovorax dokdonensis</name>
    <dbReference type="NCBI Taxonomy" id="344883"/>
    <lineage>
        <taxon>Bacteria</taxon>
        <taxon>Pseudomonadati</taxon>
        <taxon>Pseudomonadota</taxon>
        <taxon>Betaproteobacteria</taxon>
        <taxon>Burkholderiales</taxon>
        <taxon>Comamonadaceae</taxon>
        <taxon>Variovorax</taxon>
    </lineage>
</organism>
<feature type="signal peptide" evidence="1">
    <location>
        <begin position="1"/>
        <end position="25"/>
    </location>
</feature>
<evidence type="ECO:0000313" key="2">
    <source>
        <dbReference type="EMBL" id="MDM0045528.1"/>
    </source>
</evidence>
<evidence type="ECO:0000313" key="3">
    <source>
        <dbReference type="Proteomes" id="UP001174908"/>
    </source>
</evidence>
<protein>
    <recommendedName>
        <fullName evidence="4">Energy transducer TonB</fullName>
    </recommendedName>
</protein>
<gene>
    <name evidence="2" type="ORF">QTH91_13630</name>
</gene>
<dbReference type="Proteomes" id="UP001174908">
    <property type="component" value="Unassembled WGS sequence"/>
</dbReference>
<dbReference type="EMBL" id="JASZYV010000002">
    <property type="protein sequence ID" value="MDM0045528.1"/>
    <property type="molecule type" value="Genomic_DNA"/>
</dbReference>
<dbReference type="RefSeq" id="WP_286660596.1">
    <property type="nucleotide sequence ID" value="NZ_JASZYV010000002.1"/>
</dbReference>
<proteinExistence type="predicted"/>
<evidence type="ECO:0000256" key="1">
    <source>
        <dbReference type="SAM" id="SignalP"/>
    </source>
</evidence>
<evidence type="ECO:0008006" key="4">
    <source>
        <dbReference type="Google" id="ProtNLM"/>
    </source>
</evidence>
<keyword evidence="1" id="KW-0732">Signal</keyword>
<name>A0ABT7NC73_9BURK</name>
<reference evidence="2" key="1">
    <citation type="submission" date="2023-06" db="EMBL/GenBank/DDBJ databases">
        <authorList>
            <person name="Jiang Y."/>
            <person name="Liu Q."/>
        </authorList>
    </citation>
    <scope>NUCLEOTIDE SEQUENCE</scope>
    <source>
        <strain evidence="2">CGMCC 1.12089</strain>
    </source>
</reference>
<sequence length="162" mass="17839">MRSSTSSFRGGIHALALILFLSGCAQSPFGSKDEQPPSSQAVDETTISVQTPQIKAYRKVAARHVYSKYAKRIYPSKIPPLVYAVVVVETHLDANGNVTRVAFSRTPEHAPEVPPQIAEMIRSASPFPNPGSVGAHTYVDTWLWDKSERFQLDTLTKGQLSR</sequence>
<dbReference type="PROSITE" id="PS51257">
    <property type="entry name" value="PROKAR_LIPOPROTEIN"/>
    <property type="match status" value="1"/>
</dbReference>